<reference evidence="2 3" key="1">
    <citation type="submission" date="2023-03" db="EMBL/GenBank/DDBJ databases">
        <title>Complete genome sequence of Tepidibacter sp. SWIR-1, isolated from a deep-sea hydrothermal vent.</title>
        <authorList>
            <person name="Li X."/>
        </authorList>
    </citation>
    <scope>NUCLEOTIDE SEQUENCE [LARGE SCALE GENOMIC DNA]</scope>
    <source>
        <strain evidence="2 3">SWIR-1</strain>
    </source>
</reference>
<dbReference type="EMBL" id="CP120733">
    <property type="protein sequence ID" value="WFD09812.1"/>
    <property type="molecule type" value="Genomic_DNA"/>
</dbReference>
<keyword evidence="3" id="KW-1185">Reference proteome</keyword>
<feature type="transmembrane region" description="Helical" evidence="1">
    <location>
        <begin position="197"/>
        <end position="214"/>
    </location>
</feature>
<keyword evidence="1" id="KW-0812">Transmembrane</keyword>
<evidence type="ECO:0000313" key="2">
    <source>
        <dbReference type="EMBL" id="WFD09812.1"/>
    </source>
</evidence>
<gene>
    <name evidence="2" type="ORF">P4S50_15645</name>
</gene>
<accession>A0ABY8EA56</accession>
<feature type="transmembrane region" description="Helical" evidence="1">
    <location>
        <begin position="220"/>
        <end position="242"/>
    </location>
</feature>
<dbReference type="RefSeq" id="WP_277731764.1">
    <property type="nucleotide sequence ID" value="NZ_CP120733.1"/>
</dbReference>
<evidence type="ECO:0000256" key="1">
    <source>
        <dbReference type="SAM" id="Phobius"/>
    </source>
</evidence>
<dbReference type="Proteomes" id="UP001222800">
    <property type="component" value="Chromosome"/>
</dbReference>
<feature type="transmembrane region" description="Helical" evidence="1">
    <location>
        <begin position="52"/>
        <end position="74"/>
    </location>
</feature>
<keyword evidence="1" id="KW-0472">Membrane</keyword>
<proteinExistence type="predicted"/>
<feature type="transmembrane region" description="Helical" evidence="1">
    <location>
        <begin position="103"/>
        <end position="123"/>
    </location>
</feature>
<keyword evidence="1" id="KW-1133">Transmembrane helix</keyword>
<evidence type="ECO:0000313" key="3">
    <source>
        <dbReference type="Proteomes" id="UP001222800"/>
    </source>
</evidence>
<feature type="transmembrane region" description="Helical" evidence="1">
    <location>
        <begin position="156"/>
        <end position="176"/>
    </location>
</feature>
<protein>
    <submittedName>
        <fullName evidence="2">DUF4184 family protein</fullName>
    </submittedName>
</protein>
<sequence length="250" mass="28962">MPFTFAHPSIVLPFGFKQTKYLDFTALIIGTMAPDFEYFIHFRPIQIVGHTFLGQFYFNLPIIFIIAYIYHYILKKPIISNLPKPYCNRYRYLIKRYWRINSLSKFIVFCYSAILGALTHIVWDGFTHKTGIFVKNIGLLSEYIDILNFKIPIYKILQHGSTFIGFIAIIAYLNAIQDKNVNTNSNIQISKFSKLKFWSGTILISMLIIALMIFKLGILLIGTLIVTSINAVFIGLIIMSMLMRIQKNKF</sequence>
<organism evidence="2 3">
    <name type="scientific">Tepidibacter hydrothermalis</name>
    <dbReference type="NCBI Taxonomy" id="3036126"/>
    <lineage>
        <taxon>Bacteria</taxon>
        <taxon>Bacillati</taxon>
        <taxon>Bacillota</taxon>
        <taxon>Clostridia</taxon>
        <taxon>Peptostreptococcales</taxon>
        <taxon>Peptostreptococcaceae</taxon>
        <taxon>Tepidibacter</taxon>
    </lineage>
</organism>
<name>A0ABY8EA56_9FIRM</name>
<dbReference type="Pfam" id="PF13803">
    <property type="entry name" value="DUF4184"/>
    <property type="match status" value="1"/>
</dbReference>
<dbReference type="InterPro" id="IPR025238">
    <property type="entry name" value="DUF4184"/>
</dbReference>